<evidence type="ECO:0000256" key="1">
    <source>
        <dbReference type="ARBA" id="ARBA00022490"/>
    </source>
</evidence>
<dbReference type="HAMAP" id="MF_00279">
    <property type="entry name" value="PdxJ"/>
    <property type="match status" value="1"/>
</dbReference>
<feature type="binding site" evidence="4">
    <location>
        <position position="47"/>
    </location>
    <ligand>
        <name>1-deoxy-D-xylulose 5-phosphate</name>
        <dbReference type="ChEBI" id="CHEBI:57792"/>
    </ligand>
</feature>
<dbReference type="Pfam" id="PF03740">
    <property type="entry name" value="PdxJ"/>
    <property type="match status" value="1"/>
</dbReference>
<keyword evidence="3 4" id="KW-0664">Pyridoxine biosynthesis</keyword>
<dbReference type="SUPFAM" id="SSF63892">
    <property type="entry name" value="Pyridoxine 5'-phosphate synthase"/>
    <property type="match status" value="1"/>
</dbReference>
<accession>A0A1I4VG18</accession>
<feature type="binding site" evidence="4">
    <location>
        <position position="107"/>
    </location>
    <ligand>
        <name>1-deoxy-D-xylulose 5-phosphate</name>
        <dbReference type="ChEBI" id="CHEBI:57792"/>
    </ligand>
</feature>
<name>A0A1I4VG18_9HYPH</name>
<keyword evidence="2 4" id="KW-0808">Transferase</keyword>
<dbReference type="Gene3D" id="3.20.20.70">
    <property type="entry name" value="Aldolase class I"/>
    <property type="match status" value="1"/>
</dbReference>
<comment type="caution">
    <text evidence="6">The sequence shown here is derived from an EMBL/GenBank/DDBJ whole genome shotgun (WGS) entry which is preliminary data.</text>
</comment>
<feature type="binding site" evidence="4">
    <location>
        <begin position="221"/>
        <end position="222"/>
    </location>
    <ligand>
        <name>3-amino-2-oxopropyl phosphate</name>
        <dbReference type="ChEBI" id="CHEBI:57279"/>
    </ligand>
</feature>
<proteinExistence type="inferred from homology"/>
<evidence type="ECO:0000256" key="4">
    <source>
        <dbReference type="HAMAP-Rule" id="MF_00279"/>
    </source>
</evidence>
<reference evidence="6 7" key="1">
    <citation type="submission" date="2017-12" db="EMBL/GenBank/DDBJ databases">
        <title>Anaerobic carbon monoxide metabolism by Pleomorphomonas carboxyditropha sp. nov., a new mesophilic hydrogenogenic carboxidotroph.</title>
        <authorList>
            <person name="Esquivel-Elizondo S."/>
            <person name="Krajmalnik-Brown R."/>
        </authorList>
    </citation>
    <scope>NUCLEOTIDE SEQUENCE [LARGE SCALE GENOMIC DNA]</scope>
    <source>
        <strain evidence="6 7">R5-392</strain>
    </source>
</reference>
<dbReference type="EMBL" id="PJNW01000002">
    <property type="protein sequence ID" value="PKR90083.1"/>
    <property type="molecule type" value="Genomic_DNA"/>
</dbReference>
<protein>
    <recommendedName>
        <fullName evidence="4 5">Pyridoxine 5'-phosphate synthase</fullName>
        <shortName evidence="4">PNP synthase</shortName>
        <ecNumber evidence="4 5">2.6.99.2</ecNumber>
    </recommendedName>
</protein>
<keyword evidence="7" id="KW-1185">Reference proteome</keyword>
<evidence type="ECO:0000313" key="7">
    <source>
        <dbReference type="Proteomes" id="UP000233491"/>
    </source>
</evidence>
<dbReference type="NCBIfam" id="TIGR00559">
    <property type="entry name" value="pdxJ"/>
    <property type="match status" value="1"/>
</dbReference>
<dbReference type="UniPathway" id="UPA00244">
    <property type="reaction ID" value="UER00313"/>
</dbReference>
<evidence type="ECO:0000256" key="5">
    <source>
        <dbReference type="NCBIfam" id="TIGR00559"/>
    </source>
</evidence>
<dbReference type="GO" id="GO:0033856">
    <property type="term" value="F:pyridoxine 5'-phosphate synthase activity"/>
    <property type="evidence" value="ECO:0007669"/>
    <property type="project" value="UniProtKB-UniRule"/>
</dbReference>
<dbReference type="AlphaFoldDB" id="A0A1I4VG18"/>
<feature type="binding site" evidence="4">
    <location>
        <position position="9"/>
    </location>
    <ligand>
        <name>3-amino-2-oxopropyl phosphate</name>
        <dbReference type="ChEBI" id="CHEBI:57279"/>
    </ligand>
</feature>
<feature type="active site" description="Proton donor" evidence="4">
    <location>
        <position position="198"/>
    </location>
</feature>
<dbReference type="EC" id="2.6.99.2" evidence="4 5"/>
<feature type="binding site" evidence="4">
    <location>
        <position position="199"/>
    </location>
    <ligand>
        <name>3-amino-2-oxopropyl phosphate</name>
        <dbReference type="ChEBI" id="CHEBI:57279"/>
    </ligand>
</feature>
<dbReference type="PANTHER" id="PTHR30456:SF0">
    <property type="entry name" value="PYRIDOXINE 5'-PHOSPHATE SYNTHASE"/>
    <property type="match status" value="1"/>
</dbReference>
<comment type="caution">
    <text evidence="4">Lacks conserved residue(s) required for the propagation of feature annotation.</text>
</comment>
<evidence type="ECO:0000256" key="3">
    <source>
        <dbReference type="ARBA" id="ARBA00023096"/>
    </source>
</evidence>
<dbReference type="NCBIfam" id="NF003626">
    <property type="entry name" value="PRK05265.1-4"/>
    <property type="match status" value="1"/>
</dbReference>
<feature type="binding site" evidence="4">
    <location>
        <position position="52"/>
    </location>
    <ligand>
        <name>1-deoxy-D-xylulose 5-phosphate</name>
        <dbReference type="ChEBI" id="CHEBI:57792"/>
    </ligand>
</feature>
<evidence type="ECO:0000313" key="6">
    <source>
        <dbReference type="EMBL" id="PKR90083.1"/>
    </source>
</evidence>
<dbReference type="GO" id="GO:0008615">
    <property type="term" value="P:pyridoxine biosynthetic process"/>
    <property type="evidence" value="ECO:0007669"/>
    <property type="project" value="UniProtKB-UniRule"/>
</dbReference>
<feature type="active site" description="Proton acceptor" evidence="4">
    <location>
        <position position="77"/>
    </location>
</feature>
<sequence length="249" mass="27229">MSHTKLSVNVNAIAHLRNRRDLPWPSVVGLSRIALEAGAAGITVHPRPDERHIRRTDVFALQEMLRTDWPGREYNIEGYPTEDFLKLCEAARPDQVTLVPDMPGQNTSDHGWDCVTNQAFLSEVVGRIQGEGMRASIFIDADPTQAAAAALTGTRRIEIYTGPYGHSFDPVEQRARLEEVAVTADAAVKLGMAVNAGHDLTLDNLPPLVKRTPHIAEASIGHAVIADCLVYGMAETVRRYRCALGDSDA</sequence>
<comment type="subunit">
    <text evidence="4">Homooctamer; tetramer of dimers.</text>
</comment>
<feature type="active site" description="Proton acceptor" evidence="4">
    <location>
        <position position="45"/>
    </location>
</feature>
<evidence type="ECO:0000256" key="2">
    <source>
        <dbReference type="ARBA" id="ARBA00022679"/>
    </source>
</evidence>
<organism evidence="6 7">
    <name type="scientific">Pleomorphomonas diazotrophica</name>
    <dbReference type="NCBI Taxonomy" id="1166257"/>
    <lineage>
        <taxon>Bacteria</taxon>
        <taxon>Pseudomonadati</taxon>
        <taxon>Pseudomonadota</taxon>
        <taxon>Alphaproteobacteria</taxon>
        <taxon>Hyphomicrobiales</taxon>
        <taxon>Pleomorphomonadaceae</taxon>
        <taxon>Pleomorphomonas</taxon>
    </lineage>
</organism>
<gene>
    <name evidence="4" type="primary">pdxJ</name>
    <name evidence="6" type="ORF">CXZ10_01445</name>
</gene>
<dbReference type="InterPro" id="IPR013785">
    <property type="entry name" value="Aldolase_TIM"/>
</dbReference>
<dbReference type="Proteomes" id="UP000233491">
    <property type="component" value="Unassembled WGS sequence"/>
</dbReference>
<feature type="site" description="Transition state stabilizer" evidence="4">
    <location>
        <position position="158"/>
    </location>
</feature>
<comment type="catalytic activity">
    <reaction evidence="4">
        <text>3-amino-2-oxopropyl phosphate + 1-deoxy-D-xylulose 5-phosphate = pyridoxine 5'-phosphate + phosphate + 2 H2O + H(+)</text>
        <dbReference type="Rhea" id="RHEA:15265"/>
        <dbReference type="ChEBI" id="CHEBI:15377"/>
        <dbReference type="ChEBI" id="CHEBI:15378"/>
        <dbReference type="ChEBI" id="CHEBI:43474"/>
        <dbReference type="ChEBI" id="CHEBI:57279"/>
        <dbReference type="ChEBI" id="CHEBI:57792"/>
        <dbReference type="ChEBI" id="CHEBI:58589"/>
        <dbReference type="EC" id="2.6.99.2"/>
    </reaction>
</comment>
<dbReference type="RefSeq" id="WP_101287180.1">
    <property type="nucleotide sequence ID" value="NZ_FOUQ01000011.1"/>
</dbReference>
<dbReference type="GO" id="GO:0005829">
    <property type="term" value="C:cytosol"/>
    <property type="evidence" value="ECO:0007669"/>
    <property type="project" value="TreeGrafter"/>
</dbReference>
<comment type="subcellular location">
    <subcellularLocation>
        <location evidence="4">Cytoplasm</location>
    </subcellularLocation>
</comment>
<dbReference type="PANTHER" id="PTHR30456">
    <property type="entry name" value="PYRIDOXINE 5'-PHOSPHATE SYNTHASE"/>
    <property type="match status" value="1"/>
</dbReference>
<keyword evidence="1 4" id="KW-0963">Cytoplasm</keyword>
<dbReference type="InterPro" id="IPR036130">
    <property type="entry name" value="Pyridoxine-5'_phos_synth"/>
</dbReference>
<dbReference type="OrthoDB" id="9806590at2"/>
<comment type="pathway">
    <text evidence="4">Cofactor biosynthesis; pyridoxine 5'-phosphate biosynthesis; pyridoxine 5'-phosphate from D-erythrose 4-phosphate: step 5/5.</text>
</comment>
<dbReference type="InterPro" id="IPR004569">
    <property type="entry name" value="PyrdxlP_synth_PdxJ"/>
</dbReference>
<feature type="binding site" evidence="4">
    <location>
        <position position="20"/>
    </location>
    <ligand>
        <name>3-amino-2-oxopropyl phosphate</name>
        <dbReference type="ChEBI" id="CHEBI:57279"/>
    </ligand>
</feature>
<comment type="function">
    <text evidence="4">Catalyzes the complicated ring closure reaction between the two acyclic compounds 1-deoxy-D-xylulose-5-phosphate (DXP) and 3-amino-2-oxopropyl phosphate (1-amino-acetone-3-phosphate or AAP) to form pyridoxine 5'-phosphate (PNP) and inorganic phosphate.</text>
</comment>
<comment type="similarity">
    <text evidence="4">Belongs to the PNP synthase family.</text>
</comment>
<dbReference type="CDD" id="cd00003">
    <property type="entry name" value="PNPsynthase"/>
    <property type="match status" value="1"/>
</dbReference>